<feature type="transmembrane region" description="Helical" evidence="10">
    <location>
        <begin position="284"/>
        <end position="302"/>
    </location>
</feature>
<evidence type="ECO:0000256" key="5">
    <source>
        <dbReference type="ARBA" id="ARBA00022692"/>
    </source>
</evidence>
<feature type="transmembrane region" description="Helical" evidence="10">
    <location>
        <begin position="230"/>
        <end position="251"/>
    </location>
</feature>
<dbReference type="CDD" id="cd06582">
    <property type="entry name" value="TM_PBP1_LivH_like"/>
    <property type="match status" value="1"/>
</dbReference>
<dbReference type="PANTHER" id="PTHR11795:SF371">
    <property type="entry name" value="HIGH-AFFINITY BRANCHED-CHAIN AMINO ACID TRANSPORT SYSTEM PERMEASE PROTEIN LIVH"/>
    <property type="match status" value="1"/>
</dbReference>
<keyword evidence="5 10" id="KW-0812">Transmembrane</keyword>
<feature type="transmembrane region" description="Helical" evidence="10">
    <location>
        <begin position="258"/>
        <end position="278"/>
    </location>
</feature>
<feature type="transmembrane region" description="Helical" evidence="10">
    <location>
        <begin position="57"/>
        <end position="74"/>
    </location>
</feature>
<comment type="subcellular location">
    <subcellularLocation>
        <location evidence="1">Cell membrane</location>
        <topology evidence="1">Multi-pass membrane protein</topology>
    </subcellularLocation>
</comment>
<feature type="transmembrane region" description="Helical" evidence="10">
    <location>
        <begin position="80"/>
        <end position="98"/>
    </location>
</feature>
<proteinExistence type="inferred from homology"/>
<dbReference type="InterPro" id="IPR001851">
    <property type="entry name" value="ABC_transp_permease"/>
</dbReference>
<dbReference type="Pfam" id="PF02653">
    <property type="entry name" value="BPD_transp_2"/>
    <property type="match status" value="1"/>
</dbReference>
<dbReference type="RefSeq" id="WP_330623401.1">
    <property type="nucleotide sequence ID" value="NZ_JAGGLI010000011.1"/>
</dbReference>
<evidence type="ECO:0000313" key="11">
    <source>
        <dbReference type="EMBL" id="MBP2027481.1"/>
    </source>
</evidence>
<evidence type="ECO:0000256" key="2">
    <source>
        <dbReference type="ARBA" id="ARBA00022448"/>
    </source>
</evidence>
<evidence type="ECO:0000256" key="3">
    <source>
        <dbReference type="ARBA" id="ARBA00022475"/>
    </source>
</evidence>
<keyword evidence="2" id="KW-0813">Transport</keyword>
<sequence>MEMLQSFFLSITGMSVESFFQHLSNGISLGSLYALIAIGYTMVYGILRLINFAHGDIFMISIYSVFYGVAVFAIPWPVAVVLSIVITVFLGISIEKTAYRPLRNSSKISILISAIGVSFFLQNLATVVFGGRPKAYPVPEFFSRIYNFSGISITSVTFFIPVMTIFFLLVLLNFINHTKTGMAMRAVSRDYEASRLMAIDVDFIIMLTFGIGSALAAIGGIMWGLKYPQISPFMGVIPGLKCFIAAVIGGIGNIKGAVLGGFMLGIGEILIVAFLPSMTGYRDAFAFVLLILILLVKPQGLLGENVSEKV</sequence>
<feature type="transmembrane region" description="Helical" evidence="10">
    <location>
        <begin position="151"/>
        <end position="175"/>
    </location>
</feature>
<dbReference type="PANTHER" id="PTHR11795">
    <property type="entry name" value="BRANCHED-CHAIN AMINO ACID TRANSPORT SYSTEM PERMEASE PROTEIN LIVH"/>
    <property type="match status" value="1"/>
</dbReference>
<dbReference type="EMBL" id="JAGGLI010000011">
    <property type="protein sequence ID" value="MBP2027481.1"/>
    <property type="molecule type" value="Genomic_DNA"/>
</dbReference>
<accession>A0ABS4KK30</accession>
<organism evidence="11 12">
    <name type="scientific">Acetoanaerobium pronyense</name>
    <dbReference type="NCBI Taxonomy" id="1482736"/>
    <lineage>
        <taxon>Bacteria</taxon>
        <taxon>Bacillati</taxon>
        <taxon>Bacillota</taxon>
        <taxon>Clostridia</taxon>
        <taxon>Peptostreptococcales</taxon>
        <taxon>Filifactoraceae</taxon>
        <taxon>Acetoanaerobium</taxon>
    </lineage>
</organism>
<comment type="similarity">
    <text evidence="9">Belongs to the binding-protein-dependent transport system permease family. LivHM subfamily.</text>
</comment>
<evidence type="ECO:0000256" key="4">
    <source>
        <dbReference type="ARBA" id="ARBA00022519"/>
    </source>
</evidence>
<evidence type="ECO:0000256" key="8">
    <source>
        <dbReference type="ARBA" id="ARBA00023136"/>
    </source>
</evidence>
<gene>
    <name evidence="11" type="ORF">J2Z35_001275</name>
</gene>
<keyword evidence="7 10" id="KW-1133">Transmembrane helix</keyword>
<evidence type="ECO:0000313" key="12">
    <source>
        <dbReference type="Proteomes" id="UP001314903"/>
    </source>
</evidence>
<evidence type="ECO:0000256" key="7">
    <source>
        <dbReference type="ARBA" id="ARBA00022989"/>
    </source>
</evidence>
<protein>
    <submittedName>
        <fullName evidence="11">Branched-chain amino acid transport system permease protein</fullName>
    </submittedName>
</protein>
<evidence type="ECO:0000256" key="10">
    <source>
        <dbReference type="SAM" id="Phobius"/>
    </source>
</evidence>
<keyword evidence="6" id="KW-0029">Amino-acid transport</keyword>
<reference evidence="11 12" key="1">
    <citation type="submission" date="2021-03" db="EMBL/GenBank/DDBJ databases">
        <title>Genomic Encyclopedia of Type Strains, Phase IV (KMG-IV): sequencing the most valuable type-strain genomes for metagenomic binning, comparative biology and taxonomic classification.</title>
        <authorList>
            <person name="Goeker M."/>
        </authorList>
    </citation>
    <scope>NUCLEOTIDE SEQUENCE [LARGE SCALE GENOMIC DNA]</scope>
    <source>
        <strain evidence="11 12">DSM 27512</strain>
    </source>
</reference>
<name>A0ABS4KK30_9FIRM</name>
<feature type="transmembrane region" description="Helical" evidence="10">
    <location>
        <begin position="31"/>
        <end position="50"/>
    </location>
</feature>
<dbReference type="InterPro" id="IPR052157">
    <property type="entry name" value="BCAA_transport_permease"/>
</dbReference>
<comment type="caution">
    <text evidence="11">The sequence shown here is derived from an EMBL/GenBank/DDBJ whole genome shotgun (WGS) entry which is preliminary data.</text>
</comment>
<evidence type="ECO:0000256" key="6">
    <source>
        <dbReference type="ARBA" id="ARBA00022970"/>
    </source>
</evidence>
<keyword evidence="12" id="KW-1185">Reference proteome</keyword>
<evidence type="ECO:0000256" key="9">
    <source>
        <dbReference type="ARBA" id="ARBA00037998"/>
    </source>
</evidence>
<keyword evidence="4" id="KW-0997">Cell inner membrane</keyword>
<evidence type="ECO:0000256" key="1">
    <source>
        <dbReference type="ARBA" id="ARBA00004651"/>
    </source>
</evidence>
<feature type="transmembrane region" description="Helical" evidence="10">
    <location>
        <begin position="196"/>
        <end position="224"/>
    </location>
</feature>
<keyword evidence="8 10" id="KW-0472">Membrane</keyword>
<keyword evidence="3" id="KW-1003">Cell membrane</keyword>
<dbReference type="Proteomes" id="UP001314903">
    <property type="component" value="Unassembled WGS sequence"/>
</dbReference>
<feature type="transmembrane region" description="Helical" evidence="10">
    <location>
        <begin position="110"/>
        <end position="131"/>
    </location>
</feature>